<keyword evidence="3" id="KW-1185">Reference proteome</keyword>
<evidence type="ECO:0000256" key="1">
    <source>
        <dbReference type="SAM" id="SignalP"/>
    </source>
</evidence>
<evidence type="ECO:0000313" key="2">
    <source>
        <dbReference type="EMBL" id="CAH1440048.1"/>
    </source>
</evidence>
<gene>
    <name evidence="2" type="ORF">LVIROSA_LOCUS26206</name>
</gene>
<sequence>MRQLKLCQLGLFLCSSGLPAVVDVAATIKAGIWIRMMINNLMSNTQPLFMGMFISNTDFGRGADANILPRRCLLVSLSVFIR</sequence>
<keyword evidence="1" id="KW-0732">Signal</keyword>
<proteinExistence type="predicted"/>
<accession>A0AAU9NQ95</accession>
<feature type="chain" id="PRO_5043493816" description="Secreted protein" evidence="1">
    <location>
        <begin position="20"/>
        <end position="82"/>
    </location>
</feature>
<protein>
    <recommendedName>
        <fullName evidence="4">Secreted protein</fullName>
    </recommendedName>
</protein>
<evidence type="ECO:0008006" key="4">
    <source>
        <dbReference type="Google" id="ProtNLM"/>
    </source>
</evidence>
<comment type="caution">
    <text evidence="2">The sequence shown here is derived from an EMBL/GenBank/DDBJ whole genome shotgun (WGS) entry which is preliminary data.</text>
</comment>
<organism evidence="2 3">
    <name type="scientific">Lactuca virosa</name>
    <dbReference type="NCBI Taxonomy" id="75947"/>
    <lineage>
        <taxon>Eukaryota</taxon>
        <taxon>Viridiplantae</taxon>
        <taxon>Streptophyta</taxon>
        <taxon>Embryophyta</taxon>
        <taxon>Tracheophyta</taxon>
        <taxon>Spermatophyta</taxon>
        <taxon>Magnoliopsida</taxon>
        <taxon>eudicotyledons</taxon>
        <taxon>Gunneridae</taxon>
        <taxon>Pentapetalae</taxon>
        <taxon>asterids</taxon>
        <taxon>campanulids</taxon>
        <taxon>Asterales</taxon>
        <taxon>Asteraceae</taxon>
        <taxon>Cichorioideae</taxon>
        <taxon>Cichorieae</taxon>
        <taxon>Lactucinae</taxon>
        <taxon>Lactuca</taxon>
    </lineage>
</organism>
<name>A0AAU9NQ95_9ASTR</name>
<reference evidence="2 3" key="1">
    <citation type="submission" date="2022-01" db="EMBL/GenBank/DDBJ databases">
        <authorList>
            <person name="Xiong W."/>
            <person name="Schranz E."/>
        </authorList>
    </citation>
    <scope>NUCLEOTIDE SEQUENCE [LARGE SCALE GENOMIC DNA]</scope>
</reference>
<evidence type="ECO:0000313" key="3">
    <source>
        <dbReference type="Proteomes" id="UP001157418"/>
    </source>
</evidence>
<dbReference type="AlphaFoldDB" id="A0AAU9NQ95"/>
<dbReference type="Proteomes" id="UP001157418">
    <property type="component" value="Unassembled WGS sequence"/>
</dbReference>
<dbReference type="EMBL" id="CAKMRJ010005412">
    <property type="protein sequence ID" value="CAH1440048.1"/>
    <property type="molecule type" value="Genomic_DNA"/>
</dbReference>
<feature type="signal peptide" evidence="1">
    <location>
        <begin position="1"/>
        <end position="19"/>
    </location>
</feature>